<dbReference type="Pfam" id="PF00083">
    <property type="entry name" value="Sugar_tr"/>
    <property type="match status" value="1"/>
</dbReference>
<dbReference type="InterPro" id="IPR020846">
    <property type="entry name" value="MFS_dom"/>
</dbReference>
<comment type="similarity">
    <text evidence="2 7">Belongs to the major facilitator superfamily. Sugar transporter (TC 2.A.1.1) family.</text>
</comment>
<keyword evidence="4 8" id="KW-0812">Transmembrane</keyword>
<dbReference type="OrthoDB" id="6612291at2759"/>
<evidence type="ECO:0000259" key="9">
    <source>
        <dbReference type="PROSITE" id="PS50850"/>
    </source>
</evidence>
<dbReference type="PANTHER" id="PTHR48022">
    <property type="entry name" value="PLASTIDIC GLUCOSE TRANSPORTER 4"/>
    <property type="match status" value="1"/>
</dbReference>
<dbReference type="PROSITE" id="PS50850">
    <property type="entry name" value="MFS"/>
    <property type="match status" value="1"/>
</dbReference>
<name>A0A5N6ZLP1_9EURO</name>
<protein>
    <submittedName>
        <fullName evidence="10">General substrate transporter</fullName>
    </submittedName>
</protein>
<dbReference type="InterPro" id="IPR050360">
    <property type="entry name" value="MFS_Sugar_Transporters"/>
</dbReference>
<dbReference type="InterPro" id="IPR005828">
    <property type="entry name" value="MFS_sugar_transport-like"/>
</dbReference>
<reference evidence="10 11" key="1">
    <citation type="submission" date="2019-04" db="EMBL/GenBank/DDBJ databases">
        <title>Friends and foes A comparative genomics studyof 23 Aspergillus species from section Flavi.</title>
        <authorList>
            <consortium name="DOE Joint Genome Institute"/>
            <person name="Kjaerbolling I."/>
            <person name="Vesth T."/>
            <person name="Frisvad J.C."/>
            <person name="Nybo J.L."/>
            <person name="Theobald S."/>
            <person name="Kildgaard S."/>
            <person name="Isbrandt T."/>
            <person name="Kuo A."/>
            <person name="Sato A."/>
            <person name="Lyhne E.K."/>
            <person name="Kogle M.E."/>
            <person name="Wiebenga A."/>
            <person name="Kun R.S."/>
            <person name="Lubbers R.J."/>
            <person name="Makela M.R."/>
            <person name="Barry K."/>
            <person name="Chovatia M."/>
            <person name="Clum A."/>
            <person name="Daum C."/>
            <person name="Haridas S."/>
            <person name="He G."/>
            <person name="LaButti K."/>
            <person name="Lipzen A."/>
            <person name="Mondo S."/>
            <person name="Riley R."/>
            <person name="Salamov A."/>
            <person name="Simmons B.A."/>
            <person name="Magnuson J.K."/>
            <person name="Henrissat B."/>
            <person name="Mortensen U.H."/>
            <person name="Larsen T.O."/>
            <person name="Devries R.P."/>
            <person name="Grigoriev I.V."/>
            <person name="Machida M."/>
            <person name="Baker S.E."/>
            <person name="Andersen M.R."/>
        </authorList>
    </citation>
    <scope>NUCLEOTIDE SEQUENCE [LARGE SCALE GENOMIC DNA]</scope>
    <source>
        <strain evidence="10 11">CBS 763.97</strain>
    </source>
</reference>
<feature type="transmembrane region" description="Helical" evidence="8">
    <location>
        <begin position="362"/>
        <end position="380"/>
    </location>
</feature>
<feature type="transmembrane region" description="Helical" evidence="8">
    <location>
        <begin position="294"/>
        <end position="316"/>
    </location>
</feature>
<feature type="transmembrane region" description="Helical" evidence="8">
    <location>
        <begin position="168"/>
        <end position="193"/>
    </location>
</feature>
<feature type="transmembrane region" description="Helical" evidence="8">
    <location>
        <begin position="454"/>
        <end position="475"/>
    </location>
</feature>
<organism evidence="10 11">
    <name type="scientific">Aspergillus caelatus</name>
    <dbReference type="NCBI Taxonomy" id="61420"/>
    <lineage>
        <taxon>Eukaryota</taxon>
        <taxon>Fungi</taxon>
        <taxon>Dikarya</taxon>
        <taxon>Ascomycota</taxon>
        <taxon>Pezizomycotina</taxon>
        <taxon>Eurotiomycetes</taxon>
        <taxon>Eurotiomycetidae</taxon>
        <taxon>Eurotiales</taxon>
        <taxon>Aspergillaceae</taxon>
        <taxon>Aspergillus</taxon>
        <taxon>Aspergillus subgen. Circumdati</taxon>
    </lineage>
</organism>
<feature type="transmembrane region" description="Helical" evidence="8">
    <location>
        <begin position="135"/>
        <end position="156"/>
    </location>
</feature>
<evidence type="ECO:0000313" key="11">
    <source>
        <dbReference type="Proteomes" id="UP000326268"/>
    </source>
</evidence>
<gene>
    <name evidence="10" type="ORF">BDV27DRAFT_163875</name>
</gene>
<sequence>MSPPSKDDSEEGIRHLESITLDYTPRKYFFGLRGPPLMRGVTAAGAIGFLLFGYDQGVFSGVNTSQDFLRTFDYPNSSLLGTINAIYEIGCFVGAINVFIVGEYLGRKKCLYVGAALMLVGAILQASAFHTVQMVIGRIVCGWGNGFNTAVTPLWVSELSPAKSRGRLVSVEGNLIAAGVVVAYFFNIGVSYLPPTDPVNWRLPIAFQVVFIVAQVGLVFFLPESPRWLAKYDRHEEALDVLSQLSSKDFTEGNMEAQKLKVHIDRVLTLEEAEGPWHIREMFMSGPLKIRRRYMLACGLQIMQQLSGINVLVYYFPHILTTDVGYEEKVSLYISAGLALTYWVFSLIPVICLDQMTRRQPLIWGSVVCSISFLLAGVLQKDITVVKAKASMVWFFVFEAAFGFGWVPIPWLYSPEIMPLRHRSHCAALSTASNWIFNYLIVQITPISISNIRWRTYMIFFVLNLAFAVIVFLFYPETSGRSLEAMDDIFMGDNDVVFVVGKNGRLRPGFRSNYNGGVEIDQEGQEDVNKK</sequence>
<evidence type="ECO:0000256" key="1">
    <source>
        <dbReference type="ARBA" id="ARBA00004141"/>
    </source>
</evidence>
<dbReference type="GO" id="GO:0016020">
    <property type="term" value="C:membrane"/>
    <property type="evidence" value="ECO:0007669"/>
    <property type="project" value="UniProtKB-SubCell"/>
</dbReference>
<keyword evidence="5 8" id="KW-1133">Transmembrane helix</keyword>
<feature type="transmembrane region" description="Helical" evidence="8">
    <location>
        <begin position="392"/>
        <end position="413"/>
    </location>
</feature>
<feature type="transmembrane region" description="Helical" evidence="8">
    <location>
        <begin position="205"/>
        <end position="222"/>
    </location>
</feature>
<dbReference type="Proteomes" id="UP000326268">
    <property type="component" value="Unassembled WGS sequence"/>
</dbReference>
<proteinExistence type="inferred from homology"/>
<evidence type="ECO:0000256" key="7">
    <source>
        <dbReference type="RuleBase" id="RU003346"/>
    </source>
</evidence>
<feature type="domain" description="Major facilitator superfamily (MFS) profile" evidence="9">
    <location>
        <begin position="41"/>
        <end position="479"/>
    </location>
</feature>
<dbReference type="AlphaFoldDB" id="A0A5N6ZLP1"/>
<evidence type="ECO:0000256" key="4">
    <source>
        <dbReference type="ARBA" id="ARBA00022692"/>
    </source>
</evidence>
<dbReference type="Gene3D" id="1.20.1250.20">
    <property type="entry name" value="MFS general substrate transporter like domains"/>
    <property type="match status" value="1"/>
</dbReference>
<keyword evidence="6 8" id="KW-0472">Membrane</keyword>
<dbReference type="RefSeq" id="XP_031921214.1">
    <property type="nucleotide sequence ID" value="XM_032073603.1"/>
</dbReference>
<dbReference type="InterPro" id="IPR003663">
    <property type="entry name" value="Sugar/inositol_transpt"/>
</dbReference>
<feature type="transmembrane region" description="Helical" evidence="8">
    <location>
        <begin position="111"/>
        <end position="129"/>
    </location>
</feature>
<keyword evidence="11" id="KW-1185">Reference proteome</keyword>
<feature type="transmembrane region" description="Helical" evidence="8">
    <location>
        <begin position="36"/>
        <end position="54"/>
    </location>
</feature>
<evidence type="ECO:0000256" key="8">
    <source>
        <dbReference type="SAM" id="Phobius"/>
    </source>
</evidence>
<accession>A0A5N6ZLP1</accession>
<dbReference type="SUPFAM" id="SSF103473">
    <property type="entry name" value="MFS general substrate transporter"/>
    <property type="match status" value="1"/>
</dbReference>
<dbReference type="InterPro" id="IPR036259">
    <property type="entry name" value="MFS_trans_sf"/>
</dbReference>
<comment type="subcellular location">
    <subcellularLocation>
        <location evidence="1">Membrane</location>
        <topology evidence="1">Multi-pass membrane protein</topology>
    </subcellularLocation>
</comment>
<feature type="transmembrane region" description="Helical" evidence="8">
    <location>
        <begin position="332"/>
        <end position="353"/>
    </location>
</feature>
<dbReference type="GeneID" id="43658049"/>
<feature type="transmembrane region" description="Helical" evidence="8">
    <location>
        <begin position="425"/>
        <end position="442"/>
    </location>
</feature>
<dbReference type="FunFam" id="1.20.1250.20:FF:000134">
    <property type="entry name" value="MFS sugar transporter protein"/>
    <property type="match status" value="1"/>
</dbReference>
<dbReference type="PRINTS" id="PR00171">
    <property type="entry name" value="SUGRTRNSPORT"/>
</dbReference>
<evidence type="ECO:0000313" key="10">
    <source>
        <dbReference type="EMBL" id="KAE8358133.1"/>
    </source>
</evidence>
<keyword evidence="3 7" id="KW-0813">Transport</keyword>
<dbReference type="GO" id="GO:0005351">
    <property type="term" value="F:carbohydrate:proton symporter activity"/>
    <property type="evidence" value="ECO:0007669"/>
    <property type="project" value="TreeGrafter"/>
</dbReference>
<evidence type="ECO:0000256" key="5">
    <source>
        <dbReference type="ARBA" id="ARBA00022989"/>
    </source>
</evidence>
<feature type="transmembrane region" description="Helical" evidence="8">
    <location>
        <begin position="74"/>
        <end position="99"/>
    </location>
</feature>
<evidence type="ECO:0000256" key="3">
    <source>
        <dbReference type="ARBA" id="ARBA00022448"/>
    </source>
</evidence>
<evidence type="ECO:0000256" key="2">
    <source>
        <dbReference type="ARBA" id="ARBA00010992"/>
    </source>
</evidence>
<dbReference type="PANTHER" id="PTHR48022:SF28">
    <property type="entry name" value="MAJOR FACILITATOR SUPERFAMILY (MFS) PROFILE DOMAIN-CONTAINING PROTEIN-RELATED"/>
    <property type="match status" value="1"/>
</dbReference>
<dbReference type="NCBIfam" id="TIGR00879">
    <property type="entry name" value="SP"/>
    <property type="match status" value="1"/>
</dbReference>
<dbReference type="EMBL" id="ML737924">
    <property type="protein sequence ID" value="KAE8358133.1"/>
    <property type="molecule type" value="Genomic_DNA"/>
</dbReference>
<evidence type="ECO:0000256" key="6">
    <source>
        <dbReference type="ARBA" id="ARBA00023136"/>
    </source>
</evidence>